<dbReference type="EMBL" id="VWPJ01000001">
    <property type="protein sequence ID" value="KAA5607672.1"/>
    <property type="molecule type" value="Genomic_DNA"/>
</dbReference>
<protein>
    <submittedName>
        <fullName evidence="1">Uncharacterized protein</fullName>
    </submittedName>
</protein>
<dbReference type="AlphaFoldDB" id="A0A5M6IHM7"/>
<proteinExistence type="predicted"/>
<accession>A0A5M6IHM7</accession>
<organism evidence="1 2">
    <name type="scientific">Roseospira marina</name>
    <dbReference type="NCBI Taxonomy" id="140057"/>
    <lineage>
        <taxon>Bacteria</taxon>
        <taxon>Pseudomonadati</taxon>
        <taxon>Pseudomonadota</taxon>
        <taxon>Alphaproteobacteria</taxon>
        <taxon>Rhodospirillales</taxon>
        <taxon>Rhodospirillaceae</taxon>
        <taxon>Roseospira</taxon>
    </lineage>
</organism>
<dbReference type="Proteomes" id="UP000324065">
    <property type="component" value="Unassembled WGS sequence"/>
</dbReference>
<reference evidence="1 2" key="1">
    <citation type="submission" date="2019-09" db="EMBL/GenBank/DDBJ databases">
        <title>Genome sequence of Roseospira marina, one of the more divergent members of the non-sulfur purple photosynthetic bacterial family, the Rhodospirillaceae.</title>
        <authorList>
            <person name="Meyer T."/>
            <person name="Kyndt J."/>
        </authorList>
    </citation>
    <scope>NUCLEOTIDE SEQUENCE [LARGE SCALE GENOMIC DNA]</scope>
    <source>
        <strain evidence="1 2">DSM 15113</strain>
    </source>
</reference>
<dbReference type="OrthoDB" id="7632078at2"/>
<evidence type="ECO:0000313" key="2">
    <source>
        <dbReference type="Proteomes" id="UP000324065"/>
    </source>
</evidence>
<comment type="caution">
    <text evidence="1">The sequence shown here is derived from an EMBL/GenBank/DDBJ whole genome shotgun (WGS) entry which is preliminary data.</text>
</comment>
<keyword evidence="2" id="KW-1185">Reference proteome</keyword>
<name>A0A5M6IHM7_9PROT</name>
<dbReference type="RefSeq" id="WP_150060806.1">
    <property type="nucleotide sequence ID" value="NZ_JACHII010000001.1"/>
</dbReference>
<gene>
    <name evidence="1" type="ORF">F1188_00650</name>
</gene>
<sequence length="78" mass="8445">MAPTKGPTKAQKAWLARGLAQPGGKLPLFDHNGRRVSTRLVRACLDAGWAEPWFANPLKPDWHICKLTDAGRQVAGAA</sequence>
<evidence type="ECO:0000313" key="1">
    <source>
        <dbReference type="EMBL" id="KAA5607672.1"/>
    </source>
</evidence>